<keyword evidence="5" id="KW-0808">Transferase</keyword>
<keyword evidence="2" id="KW-0949">S-adenosyl-L-methionine</keyword>
<dbReference type="InterPro" id="IPR041698">
    <property type="entry name" value="Methyltransf_25"/>
</dbReference>
<comment type="caution">
    <text evidence="5">The sequence shown here is derived from an EMBL/GenBank/DDBJ whole genome shotgun (WGS) entry which is preliminary data.</text>
</comment>
<keyword evidence="1" id="KW-0479">Metal-binding</keyword>
<keyword evidence="6" id="KW-1185">Reference proteome</keyword>
<dbReference type="GO" id="GO:0046872">
    <property type="term" value="F:metal ion binding"/>
    <property type="evidence" value="ECO:0007669"/>
    <property type="project" value="UniProtKB-KW"/>
</dbReference>
<dbReference type="AlphaFoldDB" id="A0A7W5H8U2"/>
<keyword evidence="1" id="KW-0862">Zinc</keyword>
<dbReference type="CDD" id="cd02440">
    <property type="entry name" value="AdoMet_MTases"/>
    <property type="match status" value="1"/>
</dbReference>
<evidence type="ECO:0000259" key="3">
    <source>
        <dbReference type="Pfam" id="PF13649"/>
    </source>
</evidence>
<dbReference type="EMBL" id="JACHXU010000027">
    <property type="protein sequence ID" value="MBB3209754.1"/>
    <property type="molecule type" value="Genomic_DNA"/>
</dbReference>
<proteinExistence type="predicted"/>
<feature type="binding site" evidence="1">
    <location>
        <position position="28"/>
    </location>
    <ligand>
        <name>Zn(2+)</name>
        <dbReference type="ChEBI" id="CHEBI:29105"/>
    </ligand>
</feature>
<evidence type="ECO:0000256" key="2">
    <source>
        <dbReference type="PIRSR" id="PIRSR018249-2"/>
    </source>
</evidence>
<keyword evidence="5" id="KW-0489">Methyltransferase</keyword>
<dbReference type="InterPro" id="IPR016718">
    <property type="entry name" value="rRNA_m1G-MeTrfase_A_prd"/>
</dbReference>
<gene>
    <name evidence="5" type="ORF">FHS27_005594</name>
</gene>
<dbReference type="Pfam" id="PF21302">
    <property type="entry name" value="Zn_ribbon_RlmA"/>
    <property type="match status" value="1"/>
</dbReference>
<feature type="binding site" evidence="2">
    <location>
        <begin position="99"/>
        <end position="100"/>
    </location>
    <ligand>
        <name>S-adenosyl-L-methionine</name>
        <dbReference type="ChEBI" id="CHEBI:59789"/>
    </ligand>
</feature>
<protein>
    <submittedName>
        <fullName evidence="5">23S rRNA (Guanine745-N1)-methyltransferase</fullName>
        <ecNumber evidence="5">2.1.1.187</ecNumber>
    </submittedName>
</protein>
<feature type="domain" description="23S rRNA (guanine(745)-N(1))-methyltransferase N-terminal" evidence="4">
    <location>
        <begin position="11"/>
        <end position="49"/>
    </location>
</feature>
<evidence type="ECO:0000313" key="6">
    <source>
        <dbReference type="Proteomes" id="UP000536179"/>
    </source>
</evidence>
<sequence>MFELRCTVRDCQHVLARSESGLTCESRHHFDRAKQGYWNLAQPQDRKSKQPGDCDDAVMARHRWLARGHAAGLVQTLAPWMSATAASTTPRTLDLGCGEGFFGPAFFSGEESGYCGIDLSKTAIKLAARRWPEATWVLANADRELPAIDASVDRVLSLFGRRPVAEIKRVLGAEGICVVAVPGEEDLIELREQVQQSGHRRRRWELVVEEMESVDLRCVQQGTWKHRVTLAPDAILDALAMTYRGVRHSQQERLKAIESMDVTLAADLMLFRHR</sequence>
<evidence type="ECO:0000313" key="5">
    <source>
        <dbReference type="EMBL" id="MBB3209754.1"/>
    </source>
</evidence>
<feature type="domain" description="Methyltransferase" evidence="3">
    <location>
        <begin position="93"/>
        <end position="170"/>
    </location>
</feature>
<accession>A0A7W5H8U2</accession>
<name>A0A7W5H8U2_9BACT</name>
<evidence type="ECO:0000259" key="4">
    <source>
        <dbReference type="Pfam" id="PF21302"/>
    </source>
</evidence>
<dbReference type="Proteomes" id="UP000536179">
    <property type="component" value="Unassembled WGS sequence"/>
</dbReference>
<feature type="binding site" evidence="1">
    <location>
        <position position="24"/>
    </location>
    <ligand>
        <name>Zn(2+)</name>
        <dbReference type="ChEBI" id="CHEBI:29105"/>
    </ligand>
</feature>
<dbReference type="GO" id="GO:0052911">
    <property type="term" value="F:23S rRNA (guanine(745)-N(1))-methyltransferase activity"/>
    <property type="evidence" value="ECO:0007669"/>
    <property type="project" value="UniProtKB-EC"/>
</dbReference>
<dbReference type="RefSeq" id="WP_184308626.1">
    <property type="nucleotide sequence ID" value="NZ_JACHXU010000027.1"/>
</dbReference>
<dbReference type="SUPFAM" id="SSF53335">
    <property type="entry name" value="S-adenosyl-L-methionine-dependent methyltransferases"/>
    <property type="match status" value="1"/>
</dbReference>
<dbReference type="Pfam" id="PF13649">
    <property type="entry name" value="Methyltransf_25"/>
    <property type="match status" value="1"/>
</dbReference>
<dbReference type="EC" id="2.1.1.187" evidence="5"/>
<dbReference type="PIRSF" id="PIRSF018249">
    <property type="entry name" value="MyrA_prd"/>
    <property type="match status" value="1"/>
</dbReference>
<evidence type="ECO:0000256" key="1">
    <source>
        <dbReference type="PIRSR" id="PIRSR018249-1"/>
    </source>
</evidence>
<dbReference type="InterPro" id="IPR029063">
    <property type="entry name" value="SAM-dependent_MTases_sf"/>
</dbReference>
<dbReference type="Gene3D" id="3.40.50.150">
    <property type="entry name" value="Vaccinia Virus protein VP39"/>
    <property type="match status" value="1"/>
</dbReference>
<dbReference type="InterPro" id="IPR048647">
    <property type="entry name" value="RlmA_N"/>
</dbReference>
<organism evidence="5 6">
    <name type="scientific">Aporhodopirellula rubra</name>
    <dbReference type="NCBI Taxonomy" id="980271"/>
    <lineage>
        <taxon>Bacteria</taxon>
        <taxon>Pseudomonadati</taxon>
        <taxon>Planctomycetota</taxon>
        <taxon>Planctomycetia</taxon>
        <taxon>Pirellulales</taxon>
        <taxon>Pirellulaceae</taxon>
        <taxon>Aporhodopirellula</taxon>
    </lineage>
</organism>
<reference evidence="5 6" key="1">
    <citation type="submission" date="2020-08" db="EMBL/GenBank/DDBJ databases">
        <title>Genomic Encyclopedia of Type Strains, Phase III (KMG-III): the genomes of soil and plant-associated and newly described type strains.</title>
        <authorList>
            <person name="Whitman W."/>
        </authorList>
    </citation>
    <scope>NUCLEOTIDE SEQUENCE [LARGE SCALE GENOMIC DNA]</scope>
    <source>
        <strain evidence="5 6">CECT 8075</strain>
    </source>
</reference>